<dbReference type="eggNOG" id="KOG0672">
    <property type="taxonomic scope" value="Eukaryota"/>
</dbReference>
<organism evidence="1 2">
    <name type="scientific">Allomyces macrogynus (strain ATCC 38327)</name>
    <name type="common">Allomyces javanicus var. macrogynus</name>
    <dbReference type="NCBI Taxonomy" id="578462"/>
    <lineage>
        <taxon>Eukaryota</taxon>
        <taxon>Fungi</taxon>
        <taxon>Fungi incertae sedis</taxon>
        <taxon>Blastocladiomycota</taxon>
        <taxon>Blastocladiomycetes</taxon>
        <taxon>Blastocladiales</taxon>
        <taxon>Blastocladiaceae</taxon>
        <taxon>Allomyces</taxon>
    </lineage>
</organism>
<dbReference type="AlphaFoldDB" id="A0A0L0T3W3"/>
<dbReference type="OrthoDB" id="70387at2759"/>
<name>A0A0L0T3W3_ALLM3</name>
<dbReference type="PANTHER" id="PTHR46586">
    <property type="entry name" value="ANKYRIN REPEAT-CONTAINING PROTEIN"/>
    <property type="match status" value="1"/>
</dbReference>
<dbReference type="PANTHER" id="PTHR46586:SF3">
    <property type="entry name" value="ANKYRIN REPEAT-CONTAINING PROTEIN"/>
    <property type="match status" value="1"/>
</dbReference>
<dbReference type="SUPFAM" id="SSF48403">
    <property type="entry name" value="Ankyrin repeat"/>
    <property type="match status" value="1"/>
</dbReference>
<sequence>MAEPTVYPEAQEMLPPASASPQVTALPHLPVEIIEQILVLAVRAVCEPCPNQSEGQISARRRYEAEKFELGPHLHEYLSAYLHVLPPAAIPRVVRAVLARMPHCAPVAASGAGRVDILAMRRKLGLWLTEPMASKSLYRPSTCNSALASATRCGHVAVLDWWVRESSVDLDVPSIILHHATVLESQADDPQMLEWWFKSGLLIPFAHGDWRTADSSLTLASQKGHVRILECWRTLGAAYIPENVRVNLDAACFGGHVAVLDWLVASGLPFRYTWQSLQFATKFGHITVLDWWAKSGLKWELPSDLSHVIVHSRSKAVVQWWAPHGFCPSLSDAELAAAARDEQFDVLEYWAWMTKGLKSHDRAPGLKRKVSLLVREACAYGCVDVLDWLVKRGIPLLCVEGVDSATENGHVAVLEWWKRVGMSLTAPSLQALEKARTNGHVKVVKWWRESGLQC</sequence>
<dbReference type="EMBL" id="GG745360">
    <property type="protein sequence ID" value="KNE69249.1"/>
    <property type="molecule type" value="Genomic_DNA"/>
</dbReference>
<protein>
    <submittedName>
        <fullName evidence="1">Uncharacterized protein</fullName>
    </submittedName>
</protein>
<evidence type="ECO:0000313" key="2">
    <source>
        <dbReference type="Proteomes" id="UP000054350"/>
    </source>
</evidence>
<proteinExistence type="predicted"/>
<dbReference type="InterPro" id="IPR052050">
    <property type="entry name" value="SecEffector_AnkRepeat"/>
</dbReference>
<dbReference type="Gene3D" id="1.25.40.20">
    <property type="entry name" value="Ankyrin repeat-containing domain"/>
    <property type="match status" value="1"/>
</dbReference>
<gene>
    <name evidence="1" type="ORF">AMAG_13632</name>
</gene>
<reference evidence="1 2" key="1">
    <citation type="submission" date="2009-11" db="EMBL/GenBank/DDBJ databases">
        <title>Annotation of Allomyces macrogynus ATCC 38327.</title>
        <authorList>
            <consortium name="The Broad Institute Genome Sequencing Platform"/>
            <person name="Russ C."/>
            <person name="Cuomo C."/>
            <person name="Burger G."/>
            <person name="Gray M.W."/>
            <person name="Holland P.W.H."/>
            <person name="King N."/>
            <person name="Lang F.B.F."/>
            <person name="Roger A.J."/>
            <person name="Ruiz-Trillo I."/>
            <person name="Young S.K."/>
            <person name="Zeng Q."/>
            <person name="Gargeya S."/>
            <person name="Fitzgerald M."/>
            <person name="Haas B."/>
            <person name="Abouelleil A."/>
            <person name="Alvarado L."/>
            <person name="Arachchi H.M."/>
            <person name="Berlin A."/>
            <person name="Chapman S.B."/>
            <person name="Gearin G."/>
            <person name="Goldberg J."/>
            <person name="Griggs A."/>
            <person name="Gujja S."/>
            <person name="Hansen M."/>
            <person name="Heiman D."/>
            <person name="Howarth C."/>
            <person name="Larimer J."/>
            <person name="Lui A."/>
            <person name="MacDonald P.J.P."/>
            <person name="McCowen C."/>
            <person name="Montmayeur A."/>
            <person name="Murphy C."/>
            <person name="Neiman D."/>
            <person name="Pearson M."/>
            <person name="Priest M."/>
            <person name="Roberts A."/>
            <person name="Saif S."/>
            <person name="Shea T."/>
            <person name="Sisk P."/>
            <person name="Stolte C."/>
            <person name="Sykes S."/>
            <person name="Wortman J."/>
            <person name="Nusbaum C."/>
            <person name="Birren B."/>
        </authorList>
    </citation>
    <scope>NUCLEOTIDE SEQUENCE [LARGE SCALE GENOMIC DNA]</scope>
    <source>
        <strain evidence="1 2">ATCC 38327</strain>
    </source>
</reference>
<dbReference type="Proteomes" id="UP000054350">
    <property type="component" value="Unassembled WGS sequence"/>
</dbReference>
<accession>A0A0L0T3W3</accession>
<keyword evidence="2" id="KW-1185">Reference proteome</keyword>
<evidence type="ECO:0000313" key="1">
    <source>
        <dbReference type="EMBL" id="KNE69249.1"/>
    </source>
</evidence>
<dbReference type="InterPro" id="IPR036770">
    <property type="entry name" value="Ankyrin_rpt-contain_sf"/>
</dbReference>
<reference evidence="2" key="2">
    <citation type="submission" date="2009-11" db="EMBL/GenBank/DDBJ databases">
        <title>The Genome Sequence of Allomyces macrogynus strain ATCC 38327.</title>
        <authorList>
            <consortium name="The Broad Institute Genome Sequencing Platform"/>
            <person name="Russ C."/>
            <person name="Cuomo C."/>
            <person name="Shea T."/>
            <person name="Young S.K."/>
            <person name="Zeng Q."/>
            <person name="Koehrsen M."/>
            <person name="Haas B."/>
            <person name="Borodovsky M."/>
            <person name="Guigo R."/>
            <person name="Alvarado L."/>
            <person name="Berlin A."/>
            <person name="Borenstein D."/>
            <person name="Chen Z."/>
            <person name="Engels R."/>
            <person name="Freedman E."/>
            <person name="Gellesch M."/>
            <person name="Goldberg J."/>
            <person name="Griggs A."/>
            <person name="Gujja S."/>
            <person name="Heiman D."/>
            <person name="Hepburn T."/>
            <person name="Howarth C."/>
            <person name="Jen D."/>
            <person name="Larson L."/>
            <person name="Lewis B."/>
            <person name="Mehta T."/>
            <person name="Park D."/>
            <person name="Pearson M."/>
            <person name="Roberts A."/>
            <person name="Saif S."/>
            <person name="Shenoy N."/>
            <person name="Sisk P."/>
            <person name="Stolte C."/>
            <person name="Sykes S."/>
            <person name="Walk T."/>
            <person name="White J."/>
            <person name="Yandava C."/>
            <person name="Burger G."/>
            <person name="Gray M.W."/>
            <person name="Holland P.W.H."/>
            <person name="King N."/>
            <person name="Lang F.B.F."/>
            <person name="Roger A.J."/>
            <person name="Ruiz-Trillo I."/>
            <person name="Lander E."/>
            <person name="Nusbaum C."/>
        </authorList>
    </citation>
    <scope>NUCLEOTIDE SEQUENCE [LARGE SCALE GENOMIC DNA]</scope>
    <source>
        <strain evidence="2">ATCC 38327</strain>
    </source>
</reference>
<dbReference type="VEuPathDB" id="FungiDB:AMAG_13632"/>
<dbReference type="STRING" id="578462.A0A0L0T3W3"/>